<dbReference type="EMBL" id="KN838882">
    <property type="protein sequence ID" value="KIJ92814.1"/>
    <property type="molecule type" value="Genomic_DNA"/>
</dbReference>
<evidence type="ECO:0000313" key="1">
    <source>
        <dbReference type="EMBL" id="KIJ92814.1"/>
    </source>
</evidence>
<organism evidence="1 2">
    <name type="scientific">Laccaria amethystina LaAM-08-1</name>
    <dbReference type="NCBI Taxonomy" id="1095629"/>
    <lineage>
        <taxon>Eukaryota</taxon>
        <taxon>Fungi</taxon>
        <taxon>Dikarya</taxon>
        <taxon>Basidiomycota</taxon>
        <taxon>Agaricomycotina</taxon>
        <taxon>Agaricomycetes</taxon>
        <taxon>Agaricomycetidae</taxon>
        <taxon>Agaricales</taxon>
        <taxon>Agaricineae</taxon>
        <taxon>Hydnangiaceae</taxon>
        <taxon>Laccaria</taxon>
    </lineage>
</organism>
<accession>A0A0C9WIE7</accession>
<feature type="non-terminal residue" evidence="1">
    <location>
        <position position="1"/>
    </location>
</feature>
<dbReference type="SUPFAM" id="SSF46689">
    <property type="entry name" value="Homeodomain-like"/>
    <property type="match status" value="1"/>
</dbReference>
<dbReference type="OrthoDB" id="3264182at2759"/>
<evidence type="ECO:0000313" key="2">
    <source>
        <dbReference type="Proteomes" id="UP000054477"/>
    </source>
</evidence>
<feature type="non-terminal residue" evidence="1">
    <location>
        <position position="120"/>
    </location>
</feature>
<gene>
    <name evidence="1" type="ORF">K443DRAFT_67220</name>
</gene>
<protein>
    <recommendedName>
        <fullName evidence="3">Homeodomain-like DNA binding domain-containing transcription factor</fullName>
    </recommendedName>
</protein>
<evidence type="ECO:0008006" key="3">
    <source>
        <dbReference type="Google" id="ProtNLM"/>
    </source>
</evidence>
<sequence>IPGNYRFISAEQKWLVLMMSLRGMMVRDIVSATRICKGTVCRVRSTWKDTGGVVRRSLENGRPRSLSSLEESYLESLVEKQPDIYARELQHTLFMAYDVEVDTTTITRTLHRCGFSYKNI</sequence>
<dbReference type="STRING" id="1095629.A0A0C9WIE7"/>
<dbReference type="Proteomes" id="UP000054477">
    <property type="component" value="Unassembled WGS sequence"/>
</dbReference>
<name>A0A0C9WIE7_9AGAR</name>
<proteinExistence type="predicted"/>
<reference evidence="2" key="2">
    <citation type="submission" date="2015-01" db="EMBL/GenBank/DDBJ databases">
        <title>Evolutionary Origins and Diversification of the Mycorrhizal Mutualists.</title>
        <authorList>
            <consortium name="DOE Joint Genome Institute"/>
            <consortium name="Mycorrhizal Genomics Consortium"/>
            <person name="Kohler A."/>
            <person name="Kuo A."/>
            <person name="Nagy L.G."/>
            <person name="Floudas D."/>
            <person name="Copeland A."/>
            <person name="Barry K.W."/>
            <person name="Cichocki N."/>
            <person name="Veneault-Fourrey C."/>
            <person name="LaButti K."/>
            <person name="Lindquist E.A."/>
            <person name="Lipzen A."/>
            <person name="Lundell T."/>
            <person name="Morin E."/>
            <person name="Murat C."/>
            <person name="Riley R."/>
            <person name="Ohm R."/>
            <person name="Sun H."/>
            <person name="Tunlid A."/>
            <person name="Henrissat B."/>
            <person name="Grigoriev I.V."/>
            <person name="Hibbett D.S."/>
            <person name="Martin F."/>
        </authorList>
    </citation>
    <scope>NUCLEOTIDE SEQUENCE [LARGE SCALE GENOMIC DNA]</scope>
    <source>
        <strain evidence="2">LaAM-08-1</strain>
    </source>
</reference>
<dbReference type="InterPro" id="IPR009057">
    <property type="entry name" value="Homeodomain-like_sf"/>
</dbReference>
<dbReference type="HOGENOM" id="CLU_056788_9_0_1"/>
<keyword evidence="2" id="KW-1185">Reference proteome</keyword>
<reference evidence="1 2" key="1">
    <citation type="submission" date="2014-04" db="EMBL/GenBank/DDBJ databases">
        <authorList>
            <consortium name="DOE Joint Genome Institute"/>
            <person name="Kuo A."/>
            <person name="Kohler A."/>
            <person name="Nagy L.G."/>
            <person name="Floudas D."/>
            <person name="Copeland A."/>
            <person name="Barry K.W."/>
            <person name="Cichocki N."/>
            <person name="Veneault-Fourrey C."/>
            <person name="LaButti K."/>
            <person name="Lindquist E.A."/>
            <person name="Lipzen A."/>
            <person name="Lundell T."/>
            <person name="Morin E."/>
            <person name="Murat C."/>
            <person name="Sun H."/>
            <person name="Tunlid A."/>
            <person name="Henrissat B."/>
            <person name="Grigoriev I.V."/>
            <person name="Hibbett D.S."/>
            <person name="Martin F."/>
            <person name="Nordberg H.P."/>
            <person name="Cantor M.N."/>
            <person name="Hua S.X."/>
        </authorList>
    </citation>
    <scope>NUCLEOTIDE SEQUENCE [LARGE SCALE GENOMIC DNA]</scope>
    <source>
        <strain evidence="1 2">LaAM-08-1</strain>
    </source>
</reference>
<dbReference type="AlphaFoldDB" id="A0A0C9WIE7"/>